<evidence type="ECO:0000313" key="6">
    <source>
        <dbReference type="EMBL" id="KAK7839494.1"/>
    </source>
</evidence>
<keyword evidence="3" id="KW-0472">Membrane</keyword>
<keyword evidence="3" id="KW-1133">Transmembrane helix</keyword>
<evidence type="ECO:0000313" key="7">
    <source>
        <dbReference type="Proteomes" id="UP000237347"/>
    </source>
</evidence>
<dbReference type="AlphaFoldDB" id="A0AAW0KKB4"/>
<dbReference type="Proteomes" id="UP000237347">
    <property type="component" value="Unassembled WGS sequence"/>
</dbReference>
<dbReference type="PROSITE" id="PS00308">
    <property type="entry name" value="LECTIN_LEGUME_ALPHA"/>
    <property type="match status" value="1"/>
</dbReference>
<keyword evidence="3" id="KW-0812">Transmembrane</keyword>
<dbReference type="Gene3D" id="2.60.120.200">
    <property type="match status" value="1"/>
</dbReference>
<dbReference type="SUPFAM" id="SSF49899">
    <property type="entry name" value="Concanavalin A-like lectins/glucanases"/>
    <property type="match status" value="1"/>
</dbReference>
<proteinExistence type="inferred from homology"/>
<sequence>MALSNTLPSCLFQPQKLQSLLFFFLLLLPPVLSISFNLTSFNDTYINCTGDATINSYRQIEVTKDTRKENITQSVGRATYKEPVRLWENRTGRLTDFTTHFSFKIEATNKIWSADGLAFFIAPNGSDIPENATGGQLGLLSNNGAQKKIVAVEFDTFKNDGYDLSDNHVGIDVNSVKSKANVTWPRSIISNGETVNAWVSYNSTTQNLSVFLTYPINSVSNNTTSLFYIVNLKDVLPEWVSVGFSAATGAGTEFHTILSWSFSSTLEVEDGSRKNNLGLEIGLAVSSAVVCCAVGVLWFIFRRRRASRNTEDLGWEQCVVHRDIKSSNIMLDSNFNAKLVGLWCCHPDPTIRPSIRQVIHVLNFEAPLPNLPSKFPIPMYFGSSMHLCEFSNTSPIPTVSEDQTQFSGSSCSTNSSMLAGSSKPLLNLGKADVELTSITH</sequence>
<evidence type="ECO:0000256" key="3">
    <source>
        <dbReference type="SAM" id="Phobius"/>
    </source>
</evidence>
<dbReference type="Gene3D" id="1.10.510.10">
    <property type="entry name" value="Transferase(Phosphotransferase) domain 1"/>
    <property type="match status" value="1"/>
</dbReference>
<dbReference type="InterPro" id="IPR019825">
    <property type="entry name" value="Lectin_legB_Mn/Ca_BS"/>
</dbReference>
<dbReference type="PANTHER" id="PTHR32401:SF47">
    <property type="entry name" value="LEGUME LECTIN DOMAIN-CONTAINING PROTEIN"/>
    <property type="match status" value="1"/>
</dbReference>
<dbReference type="InterPro" id="IPR011009">
    <property type="entry name" value="Kinase-like_dom_sf"/>
</dbReference>
<accession>A0AAW0KKB4</accession>
<keyword evidence="2" id="KW-0430">Lectin</keyword>
<evidence type="ECO:0000256" key="1">
    <source>
        <dbReference type="ARBA" id="ARBA00007606"/>
    </source>
</evidence>
<name>A0AAW0KKB4_QUESU</name>
<comment type="similarity">
    <text evidence="1">Belongs to the leguminous lectin family.</text>
</comment>
<dbReference type="Pfam" id="PF00139">
    <property type="entry name" value="Lectin_legB"/>
    <property type="match status" value="1"/>
</dbReference>
<dbReference type="FunFam" id="2.60.120.200:FF:000103">
    <property type="entry name" value="L-type lectin-domain containing receptor kinase IX.1"/>
    <property type="match status" value="1"/>
</dbReference>
<dbReference type="PANTHER" id="PTHR32401">
    <property type="entry name" value="CONCANAVALIN A-LIKE LECTIN FAMILY PROTEIN"/>
    <property type="match status" value="1"/>
</dbReference>
<comment type="caution">
    <text evidence="6">The sequence shown here is derived from an EMBL/GenBank/DDBJ whole genome shotgun (WGS) entry which is preliminary data.</text>
</comment>
<evidence type="ECO:0000256" key="2">
    <source>
        <dbReference type="ARBA" id="ARBA00022734"/>
    </source>
</evidence>
<evidence type="ECO:0000259" key="5">
    <source>
        <dbReference type="Pfam" id="PF00139"/>
    </source>
</evidence>
<dbReference type="SUPFAM" id="SSF56112">
    <property type="entry name" value="Protein kinase-like (PK-like)"/>
    <property type="match status" value="1"/>
</dbReference>
<feature type="transmembrane region" description="Helical" evidence="3">
    <location>
        <begin position="281"/>
        <end position="301"/>
    </location>
</feature>
<feature type="domain" description="Legume lectin" evidence="5">
    <location>
        <begin position="34"/>
        <end position="274"/>
    </location>
</feature>
<keyword evidence="7" id="KW-1185">Reference proteome</keyword>
<protein>
    <submittedName>
        <fullName evidence="6">Seed lectin</fullName>
    </submittedName>
</protein>
<feature type="signal peptide" evidence="4">
    <location>
        <begin position="1"/>
        <end position="33"/>
    </location>
</feature>
<feature type="chain" id="PRO_5043328982" evidence="4">
    <location>
        <begin position="34"/>
        <end position="440"/>
    </location>
</feature>
<organism evidence="6 7">
    <name type="scientific">Quercus suber</name>
    <name type="common">Cork oak</name>
    <dbReference type="NCBI Taxonomy" id="58331"/>
    <lineage>
        <taxon>Eukaryota</taxon>
        <taxon>Viridiplantae</taxon>
        <taxon>Streptophyta</taxon>
        <taxon>Embryophyta</taxon>
        <taxon>Tracheophyta</taxon>
        <taxon>Spermatophyta</taxon>
        <taxon>Magnoliopsida</taxon>
        <taxon>eudicotyledons</taxon>
        <taxon>Gunneridae</taxon>
        <taxon>Pentapetalae</taxon>
        <taxon>rosids</taxon>
        <taxon>fabids</taxon>
        <taxon>Fagales</taxon>
        <taxon>Fagaceae</taxon>
        <taxon>Quercus</taxon>
    </lineage>
</organism>
<reference evidence="6 7" key="1">
    <citation type="journal article" date="2018" name="Sci. Data">
        <title>The draft genome sequence of cork oak.</title>
        <authorList>
            <person name="Ramos A.M."/>
            <person name="Usie A."/>
            <person name="Barbosa P."/>
            <person name="Barros P.M."/>
            <person name="Capote T."/>
            <person name="Chaves I."/>
            <person name="Simoes F."/>
            <person name="Abreu I."/>
            <person name="Carrasquinho I."/>
            <person name="Faro C."/>
            <person name="Guimaraes J.B."/>
            <person name="Mendonca D."/>
            <person name="Nobrega F."/>
            <person name="Rodrigues L."/>
            <person name="Saibo N.J.M."/>
            <person name="Varela M.C."/>
            <person name="Egas C."/>
            <person name="Matos J."/>
            <person name="Miguel C.M."/>
            <person name="Oliveira M.M."/>
            <person name="Ricardo C.P."/>
            <person name="Goncalves S."/>
        </authorList>
    </citation>
    <scope>NUCLEOTIDE SEQUENCE [LARGE SCALE GENOMIC DNA]</scope>
    <source>
        <strain evidence="7">cv. HL8</strain>
    </source>
</reference>
<keyword evidence="4" id="KW-0732">Signal</keyword>
<gene>
    <name evidence="6" type="primary">LECS_1</name>
    <name evidence="6" type="ORF">CFP56_017944</name>
</gene>
<dbReference type="InterPro" id="IPR013320">
    <property type="entry name" value="ConA-like_dom_sf"/>
</dbReference>
<dbReference type="PROSITE" id="PS00307">
    <property type="entry name" value="LECTIN_LEGUME_BETA"/>
    <property type="match status" value="1"/>
</dbReference>
<dbReference type="InterPro" id="IPR000985">
    <property type="entry name" value="Lectin_LegA_CS"/>
</dbReference>
<evidence type="ECO:0000256" key="4">
    <source>
        <dbReference type="SAM" id="SignalP"/>
    </source>
</evidence>
<dbReference type="CDD" id="cd06899">
    <property type="entry name" value="lectin_legume_LecRK_Arcelin_ConA"/>
    <property type="match status" value="1"/>
</dbReference>
<dbReference type="GO" id="GO:0030246">
    <property type="term" value="F:carbohydrate binding"/>
    <property type="evidence" value="ECO:0007669"/>
    <property type="project" value="UniProtKB-KW"/>
</dbReference>
<dbReference type="InterPro" id="IPR050258">
    <property type="entry name" value="Leguminous_Lectin"/>
</dbReference>
<dbReference type="InterPro" id="IPR001220">
    <property type="entry name" value="Legume_lectin_dom"/>
</dbReference>
<dbReference type="EMBL" id="PKMF04000282">
    <property type="protein sequence ID" value="KAK7839494.1"/>
    <property type="molecule type" value="Genomic_DNA"/>
</dbReference>